<dbReference type="Proteomes" id="UP001249851">
    <property type="component" value="Unassembled WGS sequence"/>
</dbReference>
<evidence type="ECO:0000313" key="2">
    <source>
        <dbReference type="Proteomes" id="UP001249851"/>
    </source>
</evidence>
<gene>
    <name evidence="1" type="ORF">P5673_010726</name>
</gene>
<reference evidence="1" key="2">
    <citation type="journal article" date="2023" name="Science">
        <title>Genomic signatures of disease resistance in endangered staghorn corals.</title>
        <authorList>
            <person name="Vollmer S.V."/>
            <person name="Selwyn J.D."/>
            <person name="Despard B.A."/>
            <person name="Roesel C.L."/>
        </authorList>
    </citation>
    <scope>NUCLEOTIDE SEQUENCE</scope>
    <source>
        <strain evidence="1">K2</strain>
    </source>
</reference>
<sequence length="241" mass="24653">MDATLFVADTQAASSSQQNSSSSSQQTFPPISSCLQLCPIVAGFPRHHGPGGESCVCIRTNSSCSLQHCGCLAEDNVKCSAAISDSSLVVAAQALGPYTSSLLGIGSSLPSHSSSLAASSQPGRPAFVVPSFVATFAPPIPALVSFGTSASLASALQVVSTDSTSLLLPPILHQAFITGPGISPGSTKLVSEIISGKYVDLSNLLSPDLAYLEPEPQLLFDGCVVLSACPKKTKRCITDIV</sequence>
<proteinExistence type="predicted"/>
<comment type="caution">
    <text evidence="1">The sequence shown here is derived from an EMBL/GenBank/DDBJ whole genome shotgun (WGS) entry which is preliminary data.</text>
</comment>
<accession>A0AAD9QQJ8</accession>
<name>A0AAD9QQJ8_ACRCE</name>
<evidence type="ECO:0000313" key="1">
    <source>
        <dbReference type="EMBL" id="KAK2565598.1"/>
    </source>
</evidence>
<protein>
    <submittedName>
        <fullName evidence="1">Uncharacterized protein</fullName>
    </submittedName>
</protein>
<organism evidence="1 2">
    <name type="scientific">Acropora cervicornis</name>
    <name type="common">Staghorn coral</name>
    <dbReference type="NCBI Taxonomy" id="6130"/>
    <lineage>
        <taxon>Eukaryota</taxon>
        <taxon>Metazoa</taxon>
        <taxon>Cnidaria</taxon>
        <taxon>Anthozoa</taxon>
        <taxon>Hexacorallia</taxon>
        <taxon>Scleractinia</taxon>
        <taxon>Astrocoeniina</taxon>
        <taxon>Acroporidae</taxon>
        <taxon>Acropora</taxon>
    </lineage>
</organism>
<reference evidence="1" key="1">
    <citation type="journal article" date="2023" name="G3 (Bethesda)">
        <title>Whole genome assembly and annotation of the endangered Caribbean coral Acropora cervicornis.</title>
        <authorList>
            <person name="Selwyn J.D."/>
            <person name="Vollmer S.V."/>
        </authorList>
    </citation>
    <scope>NUCLEOTIDE SEQUENCE</scope>
    <source>
        <strain evidence="1">K2</strain>
    </source>
</reference>
<dbReference type="EMBL" id="JARQWQ010000019">
    <property type="protein sequence ID" value="KAK2565598.1"/>
    <property type="molecule type" value="Genomic_DNA"/>
</dbReference>
<dbReference type="AlphaFoldDB" id="A0AAD9QQJ8"/>
<keyword evidence="2" id="KW-1185">Reference proteome</keyword>